<proteinExistence type="inferred from homology"/>
<keyword evidence="8" id="KW-1185">Reference proteome</keyword>
<evidence type="ECO:0000256" key="5">
    <source>
        <dbReference type="HAMAP-Rule" id="MF_00651"/>
    </source>
</evidence>
<accession>B3QXA0</accession>
<reference evidence="7 8" key="1">
    <citation type="submission" date="2008-06" db="EMBL/GenBank/DDBJ databases">
        <title>Complete sequence of Chloroherpeton thalassium ATCC 35110.</title>
        <authorList>
            <consortium name="US DOE Joint Genome Institute"/>
            <person name="Lucas S."/>
            <person name="Copeland A."/>
            <person name="Lapidus A."/>
            <person name="Glavina del Rio T."/>
            <person name="Dalin E."/>
            <person name="Tice H."/>
            <person name="Bruce D."/>
            <person name="Goodwin L."/>
            <person name="Pitluck S."/>
            <person name="Schmutz J."/>
            <person name="Larimer F."/>
            <person name="Land M."/>
            <person name="Hauser L."/>
            <person name="Kyrpides N."/>
            <person name="Mikhailova N."/>
            <person name="Liu Z."/>
            <person name="Li T."/>
            <person name="Zhao F."/>
            <person name="Overmann J."/>
            <person name="Bryant D.A."/>
            <person name="Richardson P."/>
        </authorList>
    </citation>
    <scope>NUCLEOTIDE SEQUENCE [LARGE SCALE GENOMIC DNA]</scope>
    <source>
        <strain evidence="8">ATCC 35110 / GB-78</strain>
    </source>
</reference>
<dbReference type="Gene3D" id="3.30.420.140">
    <property type="entry name" value="YqgF/RNase H-like domain"/>
    <property type="match status" value="1"/>
</dbReference>
<evidence type="ECO:0000256" key="3">
    <source>
        <dbReference type="ARBA" id="ARBA00022722"/>
    </source>
</evidence>
<protein>
    <recommendedName>
        <fullName evidence="5">Putative pre-16S rRNA nuclease</fullName>
        <ecNumber evidence="5">3.1.-.-</ecNumber>
    </recommendedName>
</protein>
<comment type="subcellular location">
    <subcellularLocation>
        <location evidence="5">Cytoplasm</location>
    </subcellularLocation>
</comment>
<dbReference type="SUPFAM" id="SSF53098">
    <property type="entry name" value="Ribonuclease H-like"/>
    <property type="match status" value="1"/>
</dbReference>
<evidence type="ECO:0000256" key="1">
    <source>
        <dbReference type="ARBA" id="ARBA00022490"/>
    </source>
</evidence>
<dbReference type="GO" id="GO:0004518">
    <property type="term" value="F:nuclease activity"/>
    <property type="evidence" value="ECO:0007669"/>
    <property type="project" value="UniProtKB-KW"/>
</dbReference>
<comment type="function">
    <text evidence="5">Could be a nuclease involved in processing of the 5'-end of pre-16S rRNA.</text>
</comment>
<evidence type="ECO:0000256" key="2">
    <source>
        <dbReference type="ARBA" id="ARBA00022517"/>
    </source>
</evidence>
<dbReference type="HOGENOM" id="CLU_098240_2_1_10"/>
<keyword evidence="1 5" id="KW-0963">Cytoplasm</keyword>
<evidence type="ECO:0000313" key="8">
    <source>
        <dbReference type="Proteomes" id="UP000001208"/>
    </source>
</evidence>
<feature type="domain" description="YqgF/RNase H-like" evidence="6">
    <location>
        <begin position="8"/>
        <end position="106"/>
    </location>
</feature>
<gene>
    <name evidence="7" type="ordered locus">Ctha_0909</name>
</gene>
<dbReference type="InterPro" id="IPR012337">
    <property type="entry name" value="RNaseH-like_sf"/>
</dbReference>
<dbReference type="HAMAP" id="MF_00651">
    <property type="entry name" value="Nuclease_YqgF"/>
    <property type="match status" value="1"/>
</dbReference>
<dbReference type="Proteomes" id="UP000001208">
    <property type="component" value="Chromosome"/>
</dbReference>
<dbReference type="EC" id="3.1.-.-" evidence="5"/>
<dbReference type="SMART" id="SM00732">
    <property type="entry name" value="YqgFc"/>
    <property type="match status" value="1"/>
</dbReference>
<keyword evidence="3 5" id="KW-0540">Nuclease</keyword>
<evidence type="ECO:0000259" key="6">
    <source>
        <dbReference type="SMART" id="SM00732"/>
    </source>
</evidence>
<dbReference type="eggNOG" id="COG0816">
    <property type="taxonomic scope" value="Bacteria"/>
</dbReference>
<keyword evidence="2 5" id="KW-0690">Ribosome biogenesis</keyword>
<dbReference type="Pfam" id="PF03652">
    <property type="entry name" value="RuvX"/>
    <property type="match status" value="1"/>
</dbReference>
<comment type="similarity">
    <text evidence="5">Belongs to the YqgF HJR family.</text>
</comment>
<name>B3QXA0_CHLT3</name>
<dbReference type="PANTHER" id="PTHR33317:SF4">
    <property type="entry name" value="POLYNUCLEOTIDYL TRANSFERASE, RIBONUCLEASE H-LIKE SUPERFAMILY PROTEIN"/>
    <property type="match status" value="1"/>
</dbReference>
<dbReference type="PANTHER" id="PTHR33317">
    <property type="entry name" value="POLYNUCLEOTIDYL TRANSFERASE, RIBONUCLEASE H-LIKE SUPERFAMILY PROTEIN"/>
    <property type="match status" value="1"/>
</dbReference>
<dbReference type="GO" id="GO:0016788">
    <property type="term" value="F:hydrolase activity, acting on ester bonds"/>
    <property type="evidence" value="ECO:0007669"/>
    <property type="project" value="UniProtKB-UniRule"/>
</dbReference>
<evidence type="ECO:0000313" key="7">
    <source>
        <dbReference type="EMBL" id="ACF13374.1"/>
    </source>
</evidence>
<dbReference type="KEGG" id="cts:Ctha_0909"/>
<dbReference type="STRING" id="517418.Ctha_0909"/>
<sequence>MATDLIKKRVLAIDFGTKRCGLAKTDPFQLFSQTVGTFEEATLYKQIREIEKLDGIEKILVGYPTNGDGSANHTTKAVDGFLERLSLEFSTIPIEPIDEFGSSKAAMRLLIASGEKRKSRQKKGRLDSAAAALLLQNYLERQR</sequence>
<keyword evidence="4 5" id="KW-0378">Hydrolase</keyword>
<dbReference type="EMBL" id="CP001100">
    <property type="protein sequence ID" value="ACF13374.1"/>
    <property type="molecule type" value="Genomic_DNA"/>
</dbReference>
<dbReference type="GO" id="GO:0005829">
    <property type="term" value="C:cytosol"/>
    <property type="evidence" value="ECO:0007669"/>
    <property type="project" value="TreeGrafter"/>
</dbReference>
<dbReference type="CDD" id="cd16964">
    <property type="entry name" value="YqgF"/>
    <property type="match status" value="1"/>
</dbReference>
<evidence type="ECO:0000256" key="4">
    <source>
        <dbReference type="ARBA" id="ARBA00022801"/>
    </source>
</evidence>
<dbReference type="NCBIfam" id="TIGR00250">
    <property type="entry name" value="RNAse_H_YqgF"/>
    <property type="match status" value="1"/>
</dbReference>
<dbReference type="GO" id="GO:0000967">
    <property type="term" value="P:rRNA 5'-end processing"/>
    <property type="evidence" value="ECO:0007669"/>
    <property type="project" value="UniProtKB-UniRule"/>
</dbReference>
<dbReference type="AlphaFoldDB" id="B3QXA0"/>
<dbReference type="InterPro" id="IPR037027">
    <property type="entry name" value="YqgF/RNaseH-like_dom_sf"/>
</dbReference>
<dbReference type="InterPro" id="IPR006641">
    <property type="entry name" value="YqgF/RNaseH-like_dom"/>
</dbReference>
<dbReference type="InterPro" id="IPR005227">
    <property type="entry name" value="YqgF"/>
</dbReference>
<organism evidence="7 8">
    <name type="scientific">Chloroherpeton thalassium (strain ATCC 35110 / GB-78)</name>
    <dbReference type="NCBI Taxonomy" id="517418"/>
    <lineage>
        <taxon>Bacteria</taxon>
        <taxon>Pseudomonadati</taxon>
        <taxon>Chlorobiota</taxon>
        <taxon>Chlorobiia</taxon>
        <taxon>Chlorobiales</taxon>
        <taxon>Chloroherpetonaceae</taxon>
        <taxon>Chloroherpeton</taxon>
    </lineage>
</organism>